<sequence>MASSSTCHQLNQIQETVKSENPGSVTDQRAVMLTQTGNDPQCGEHHSVTENLQEMVDCDKVNLHSKTVLESSENRTESGLDIKVQSRTGLNKPESKRGLVHRHSLGTAPRNNVGLKDRVTACQTSKELIWNKLAKSPPGCKVMCPQKHSSKARGSVPPSQIFTVSSTRLSKKSGAEKQCLHPSVMRQNTVKLQAVGMLGLARQPTQKQYVKHSRTCKTPGALEVGRSKQQVRAGQDLKLTRSPINSHVSKRPSVMELKAKSKPMSERPNSKTSGTANWQMNATKGKQGIKDLKKASQTCDTKSKSTLPRNCTASTCMSRDQASVGMLRNMRETPKRELLRVKEILGNQDPKTSAAENRKLQSSSGLFLTRTFERKQLEQWLASKGKLYKRPPMTLPAKKPTKEMMNLSFWNGMEKEEKRKQLCVTDKINGMLAECLELAEKGFPSEELFSTLSSIPEAEKFAKFWICKAKLLARNGTIDMTGLYEAAVCAGAAPIQELREVVVEFLKNTDNVYQGNTY</sequence>
<organism evidence="8 9">
    <name type="scientific">Terrapene triunguis</name>
    <name type="common">Three-toed box turtle</name>
    <dbReference type="NCBI Taxonomy" id="2587831"/>
    <lineage>
        <taxon>Eukaryota</taxon>
        <taxon>Metazoa</taxon>
        <taxon>Chordata</taxon>
        <taxon>Craniata</taxon>
        <taxon>Vertebrata</taxon>
        <taxon>Euteleostomi</taxon>
        <taxon>Archelosauria</taxon>
        <taxon>Testudinata</taxon>
        <taxon>Testudines</taxon>
        <taxon>Cryptodira</taxon>
        <taxon>Durocryptodira</taxon>
        <taxon>Testudinoidea</taxon>
        <taxon>Emydidae</taxon>
        <taxon>Terrapene</taxon>
    </lineage>
</organism>
<dbReference type="PANTHER" id="PTHR47078">
    <property type="entry name" value="CYTOSKELETON-ASSOCIATED PROTEIN 2-LIKE"/>
    <property type="match status" value="1"/>
</dbReference>
<dbReference type="GO" id="GO:0072686">
    <property type="term" value="C:mitotic spindle"/>
    <property type="evidence" value="ECO:0007669"/>
    <property type="project" value="TreeGrafter"/>
</dbReference>
<accession>A0A674JGC2</accession>
<feature type="region of interest" description="Disordered" evidence="6">
    <location>
        <begin position="1"/>
        <end position="25"/>
    </location>
</feature>
<evidence type="ECO:0000256" key="4">
    <source>
        <dbReference type="ARBA" id="ARBA00022553"/>
    </source>
</evidence>
<dbReference type="GeneTree" id="ENSGT00530000063691"/>
<evidence type="ECO:0000256" key="5">
    <source>
        <dbReference type="ARBA" id="ARBA00023212"/>
    </source>
</evidence>
<protein>
    <recommendedName>
        <fullName evidence="7">Cytoskeleton-associated protein 2 C-terminal domain-containing protein</fullName>
    </recommendedName>
</protein>
<feature type="region of interest" description="Disordered" evidence="6">
    <location>
        <begin position="254"/>
        <end position="277"/>
    </location>
</feature>
<keyword evidence="4" id="KW-0597">Phosphoprotein</keyword>
<name>A0A674JGC2_9SAUR</name>
<reference evidence="8" key="2">
    <citation type="submission" date="2025-09" db="UniProtKB">
        <authorList>
            <consortium name="Ensembl"/>
        </authorList>
    </citation>
    <scope>IDENTIFICATION</scope>
</reference>
<keyword evidence="3" id="KW-0963">Cytoplasm</keyword>
<evidence type="ECO:0000259" key="7">
    <source>
        <dbReference type="Pfam" id="PF15297"/>
    </source>
</evidence>
<gene>
    <name evidence="8" type="primary">LOC112104839</name>
</gene>
<proteinExistence type="inferred from homology"/>
<evidence type="ECO:0000313" key="8">
    <source>
        <dbReference type="Ensembl" id="ENSTMTP00000020375.1"/>
    </source>
</evidence>
<comment type="subcellular location">
    <subcellularLocation>
        <location evidence="1">Cytoplasm</location>
        <location evidence="1">Cytoskeleton</location>
    </subcellularLocation>
</comment>
<dbReference type="PANTHER" id="PTHR47078:SF1">
    <property type="entry name" value="CYTOSKELETON-ASSOCIATED PROTEIN 2-LIKE"/>
    <property type="match status" value="1"/>
</dbReference>
<keyword evidence="9" id="KW-1185">Reference proteome</keyword>
<reference evidence="8" key="1">
    <citation type="submission" date="2025-08" db="UniProtKB">
        <authorList>
            <consortium name="Ensembl"/>
        </authorList>
    </citation>
    <scope>IDENTIFICATION</scope>
</reference>
<dbReference type="Proteomes" id="UP000472274">
    <property type="component" value="Unplaced"/>
</dbReference>
<keyword evidence="5" id="KW-0206">Cytoskeleton</keyword>
<dbReference type="GO" id="GO:0005813">
    <property type="term" value="C:centrosome"/>
    <property type="evidence" value="ECO:0007669"/>
    <property type="project" value="TreeGrafter"/>
</dbReference>
<dbReference type="InterPro" id="IPR052855">
    <property type="entry name" value="CKAP2-like"/>
</dbReference>
<dbReference type="Ensembl" id="ENSTMTT00000021084.1">
    <property type="protein sequence ID" value="ENSTMTP00000020375.1"/>
    <property type="gene ID" value="ENSTMTG00000014875.1"/>
</dbReference>
<evidence type="ECO:0000313" key="9">
    <source>
        <dbReference type="Proteomes" id="UP000472274"/>
    </source>
</evidence>
<feature type="domain" description="Cytoskeleton-associated protein 2 C-terminal" evidence="7">
    <location>
        <begin position="373"/>
        <end position="508"/>
    </location>
</feature>
<dbReference type="AlphaFoldDB" id="A0A674JGC2"/>
<evidence type="ECO:0000256" key="1">
    <source>
        <dbReference type="ARBA" id="ARBA00004245"/>
    </source>
</evidence>
<evidence type="ECO:0000256" key="6">
    <source>
        <dbReference type="SAM" id="MobiDB-lite"/>
    </source>
</evidence>
<feature type="compositionally biased region" description="Basic and acidic residues" evidence="6">
    <location>
        <begin position="257"/>
        <end position="269"/>
    </location>
</feature>
<dbReference type="GO" id="GO:0005829">
    <property type="term" value="C:cytosol"/>
    <property type="evidence" value="ECO:0007669"/>
    <property type="project" value="TreeGrafter"/>
</dbReference>
<evidence type="ECO:0000256" key="3">
    <source>
        <dbReference type="ARBA" id="ARBA00022490"/>
    </source>
</evidence>
<dbReference type="InterPro" id="IPR029197">
    <property type="entry name" value="CKAP2_C"/>
</dbReference>
<evidence type="ECO:0000256" key="2">
    <source>
        <dbReference type="ARBA" id="ARBA00009468"/>
    </source>
</evidence>
<dbReference type="Pfam" id="PF15297">
    <property type="entry name" value="CKAP2_C"/>
    <property type="match status" value="1"/>
</dbReference>
<comment type="similarity">
    <text evidence="2">Belongs to the CKAP2 family.</text>
</comment>